<evidence type="ECO:0000256" key="2">
    <source>
        <dbReference type="ARBA" id="ARBA00009324"/>
    </source>
</evidence>
<feature type="transmembrane region" description="Helical" evidence="6">
    <location>
        <begin position="325"/>
        <end position="344"/>
    </location>
</feature>
<dbReference type="InterPro" id="IPR006694">
    <property type="entry name" value="Fatty_acid_hydroxylase"/>
</dbReference>
<dbReference type="Pfam" id="PF04116">
    <property type="entry name" value="FA_hydroxylase"/>
    <property type="match status" value="1"/>
</dbReference>
<dbReference type="InterPro" id="IPR050307">
    <property type="entry name" value="Sterol_Desaturase_Related"/>
</dbReference>
<evidence type="ECO:0000259" key="7">
    <source>
        <dbReference type="Pfam" id="PF04116"/>
    </source>
</evidence>
<feature type="transmembrane region" description="Helical" evidence="6">
    <location>
        <begin position="182"/>
        <end position="212"/>
    </location>
</feature>
<dbReference type="GO" id="GO:0008610">
    <property type="term" value="P:lipid biosynthetic process"/>
    <property type="evidence" value="ECO:0007669"/>
    <property type="project" value="InterPro"/>
</dbReference>
<evidence type="ECO:0000313" key="10">
    <source>
        <dbReference type="Proteomes" id="UP001152523"/>
    </source>
</evidence>
<organism evidence="9 10">
    <name type="scientific">Cuscuta epithymum</name>
    <dbReference type="NCBI Taxonomy" id="186058"/>
    <lineage>
        <taxon>Eukaryota</taxon>
        <taxon>Viridiplantae</taxon>
        <taxon>Streptophyta</taxon>
        <taxon>Embryophyta</taxon>
        <taxon>Tracheophyta</taxon>
        <taxon>Spermatophyta</taxon>
        <taxon>Magnoliopsida</taxon>
        <taxon>eudicotyledons</taxon>
        <taxon>Gunneridae</taxon>
        <taxon>Pentapetalae</taxon>
        <taxon>asterids</taxon>
        <taxon>lamiids</taxon>
        <taxon>Solanales</taxon>
        <taxon>Convolvulaceae</taxon>
        <taxon>Cuscuteae</taxon>
        <taxon>Cuscuta</taxon>
        <taxon>Cuscuta subgen. Cuscuta</taxon>
    </lineage>
</organism>
<evidence type="ECO:0000256" key="1">
    <source>
        <dbReference type="ARBA" id="ARBA00004141"/>
    </source>
</evidence>
<keyword evidence="10" id="KW-1185">Reference proteome</keyword>
<evidence type="ECO:0000256" key="6">
    <source>
        <dbReference type="SAM" id="Phobius"/>
    </source>
</evidence>
<gene>
    <name evidence="9" type="ORF">CEPIT_LOCUS44084</name>
</gene>
<accession>A0AAV0GIX2</accession>
<evidence type="ECO:0000259" key="8">
    <source>
        <dbReference type="Pfam" id="PF12076"/>
    </source>
</evidence>
<dbReference type="Pfam" id="PF12076">
    <property type="entry name" value="CER1-like_C"/>
    <property type="match status" value="1"/>
</dbReference>
<feature type="domain" description="Very-long-chain aldehyde decarbonylase CER1-like C-terminal" evidence="8">
    <location>
        <begin position="453"/>
        <end position="613"/>
    </location>
</feature>
<comment type="subcellular location">
    <subcellularLocation>
        <location evidence="1">Membrane</location>
        <topology evidence="1">Multi-pass membrane protein</topology>
    </subcellularLocation>
</comment>
<evidence type="ECO:0000256" key="3">
    <source>
        <dbReference type="ARBA" id="ARBA00022692"/>
    </source>
</evidence>
<keyword evidence="3 6" id="KW-0812">Transmembrane</keyword>
<dbReference type="AlphaFoldDB" id="A0AAV0GIX2"/>
<dbReference type="GO" id="GO:0016020">
    <property type="term" value="C:membrane"/>
    <property type="evidence" value="ECO:0007669"/>
    <property type="project" value="UniProtKB-SubCell"/>
</dbReference>
<dbReference type="PANTHER" id="PTHR11863">
    <property type="entry name" value="STEROL DESATURASE"/>
    <property type="match status" value="1"/>
</dbReference>
<keyword evidence="5 6" id="KW-0472">Membrane</keyword>
<sequence length="624" mass="72045">MATTPGFLTDWPWTPLGTYKYVVLAPWVAHSAYSFVRSERGERDYTNLLIFPFLLFRIIHNQLWIAYSRYRTGTGKNRIVDKPIEFDQVDRESNWDDQILLNGIFFYGFNAVFSMASRLPMWRTDGVLMTVILHAGPVEFLYYWLHRALHHHFLYSRYHSHHHSSIVTEPITSVVHPFGEHLAYFLLFAIPTLTTVFTGTASIIGIFGYIFYIDVMNNLGHCNFELIPKWLFFLFPPLKYLMYTPTYHSLHHTQFRTNYSLFMPFYDYMYGTMDKSTDTLYEASLKKGEDSPDWVHLTHFTTPDSVYFLRVGFASWASLPQTHKWFIWLMSPITFWTMVVNWIYGQTFILERNVLDKTSLQSWVIPKYNVQYALKWQSQAINNLIEEAILAAEARGAKVLSLGLLNQSEELNRNGEIYIQKYPKMKIKLVDGSSLASAIVVNTIPKETTEVRLTGRLTKVSISVAFALGKKGIKVIISSENDYEKLKLAVNCGSNFSMSKSFTQKIWVVGERLSKEEQKMANKGTFFIPYSQIPPKKLRRDCYYHHTPAMLAPPSLHNLHACENWLPRRAMSATRVGGIVHALEGWNVHDCGEKMPMDIDKVWQATLSHGFRPLPLKDSAIVGA</sequence>
<evidence type="ECO:0000256" key="4">
    <source>
        <dbReference type="ARBA" id="ARBA00022989"/>
    </source>
</evidence>
<proteinExistence type="inferred from homology"/>
<dbReference type="InterPro" id="IPR021940">
    <property type="entry name" value="CER1-like_C"/>
</dbReference>
<feature type="domain" description="Fatty acid hydroxylase" evidence="7">
    <location>
        <begin position="134"/>
        <end position="272"/>
    </location>
</feature>
<dbReference type="GO" id="GO:0005506">
    <property type="term" value="F:iron ion binding"/>
    <property type="evidence" value="ECO:0007669"/>
    <property type="project" value="InterPro"/>
</dbReference>
<feature type="transmembrane region" description="Helical" evidence="6">
    <location>
        <begin position="126"/>
        <end position="145"/>
    </location>
</feature>
<evidence type="ECO:0000256" key="5">
    <source>
        <dbReference type="ARBA" id="ARBA00023136"/>
    </source>
</evidence>
<dbReference type="EMBL" id="CAMAPF010001140">
    <property type="protein sequence ID" value="CAH9147901.1"/>
    <property type="molecule type" value="Genomic_DNA"/>
</dbReference>
<comment type="caution">
    <text evidence="9">The sequence shown here is derived from an EMBL/GenBank/DDBJ whole genome shotgun (WGS) entry which is preliminary data.</text>
</comment>
<dbReference type="GO" id="GO:0016491">
    <property type="term" value="F:oxidoreductase activity"/>
    <property type="evidence" value="ECO:0007669"/>
    <property type="project" value="InterPro"/>
</dbReference>
<keyword evidence="4 6" id="KW-1133">Transmembrane helix</keyword>
<feature type="transmembrane region" description="Helical" evidence="6">
    <location>
        <begin position="99"/>
        <end position="119"/>
    </location>
</feature>
<evidence type="ECO:0000313" key="9">
    <source>
        <dbReference type="EMBL" id="CAH9147901.1"/>
    </source>
</evidence>
<feature type="transmembrane region" description="Helical" evidence="6">
    <location>
        <begin position="48"/>
        <end position="67"/>
    </location>
</feature>
<reference evidence="9" key="1">
    <citation type="submission" date="2022-07" db="EMBL/GenBank/DDBJ databases">
        <authorList>
            <person name="Macas J."/>
            <person name="Novak P."/>
            <person name="Neumann P."/>
        </authorList>
    </citation>
    <scope>NUCLEOTIDE SEQUENCE</scope>
</reference>
<name>A0AAV0GIX2_9ASTE</name>
<comment type="similarity">
    <text evidence="2">Belongs to the sterol desaturase family.</text>
</comment>
<dbReference type="Proteomes" id="UP001152523">
    <property type="component" value="Unassembled WGS sequence"/>
</dbReference>
<protein>
    <submittedName>
        <fullName evidence="9">Uncharacterized protein</fullName>
    </submittedName>
</protein>